<feature type="non-terminal residue" evidence="1">
    <location>
        <position position="53"/>
    </location>
</feature>
<reference evidence="1" key="1">
    <citation type="submission" date="2014-12" db="EMBL/GenBank/DDBJ databases">
        <title>Insight into the proteome of Arion vulgaris.</title>
        <authorList>
            <person name="Aradska J."/>
            <person name="Bulat T."/>
            <person name="Smidak R."/>
            <person name="Sarate P."/>
            <person name="Gangsoo J."/>
            <person name="Sialana F."/>
            <person name="Bilban M."/>
            <person name="Lubec G."/>
        </authorList>
    </citation>
    <scope>NUCLEOTIDE SEQUENCE</scope>
    <source>
        <tissue evidence="1">Skin</tissue>
    </source>
</reference>
<organism evidence="1">
    <name type="scientific">Arion vulgaris</name>
    <dbReference type="NCBI Taxonomy" id="1028688"/>
    <lineage>
        <taxon>Eukaryota</taxon>
        <taxon>Metazoa</taxon>
        <taxon>Spiralia</taxon>
        <taxon>Lophotrochozoa</taxon>
        <taxon>Mollusca</taxon>
        <taxon>Gastropoda</taxon>
        <taxon>Heterobranchia</taxon>
        <taxon>Euthyneura</taxon>
        <taxon>Panpulmonata</taxon>
        <taxon>Eupulmonata</taxon>
        <taxon>Stylommatophora</taxon>
        <taxon>Helicina</taxon>
        <taxon>Arionoidea</taxon>
        <taxon>Arionidae</taxon>
        <taxon>Arion</taxon>
    </lineage>
</organism>
<dbReference type="EMBL" id="HACG01007574">
    <property type="protein sequence ID" value="CEK54439.1"/>
    <property type="molecule type" value="Transcribed_RNA"/>
</dbReference>
<gene>
    <name evidence="1" type="primary">ORF22805</name>
</gene>
<protein>
    <submittedName>
        <fullName evidence="1">Uncharacterized protein</fullName>
    </submittedName>
</protein>
<dbReference type="AlphaFoldDB" id="A0A0B6YE64"/>
<sequence length="53" mass="5894">MDILESVNKLNAFVKQDKVSSVKPLVVTKASVLLNNNLMGRDVDHQTSFSFKS</sequence>
<proteinExistence type="predicted"/>
<accession>A0A0B6YE64</accession>
<name>A0A0B6YE64_9EUPU</name>
<evidence type="ECO:0000313" key="1">
    <source>
        <dbReference type="EMBL" id="CEK54439.1"/>
    </source>
</evidence>